<name>A0A5B9PF43_9BACT</name>
<dbReference type="Proteomes" id="UP000322214">
    <property type="component" value="Chromosome"/>
</dbReference>
<dbReference type="AlphaFoldDB" id="A0A5B9PF43"/>
<dbReference type="KEGG" id="mff:MFFC18_49410"/>
<dbReference type="InterPro" id="IPR016024">
    <property type="entry name" value="ARM-type_fold"/>
</dbReference>
<protein>
    <recommendedName>
        <fullName evidence="3">HEAT repeat protein</fullName>
    </recommendedName>
</protein>
<accession>A0A5B9PF43</accession>
<reference evidence="1 2" key="1">
    <citation type="submission" date="2019-08" db="EMBL/GenBank/DDBJ databases">
        <title>Deep-cultivation of Planctomycetes and their phenomic and genomic characterization uncovers novel biology.</title>
        <authorList>
            <person name="Wiegand S."/>
            <person name="Jogler M."/>
            <person name="Boedeker C."/>
            <person name="Pinto D."/>
            <person name="Vollmers J."/>
            <person name="Rivas-Marin E."/>
            <person name="Kohn T."/>
            <person name="Peeters S.H."/>
            <person name="Heuer A."/>
            <person name="Rast P."/>
            <person name="Oberbeckmann S."/>
            <person name="Bunk B."/>
            <person name="Jeske O."/>
            <person name="Meyerdierks A."/>
            <person name="Storesund J.E."/>
            <person name="Kallscheuer N."/>
            <person name="Luecker S."/>
            <person name="Lage O.M."/>
            <person name="Pohl T."/>
            <person name="Merkel B.J."/>
            <person name="Hornburger P."/>
            <person name="Mueller R.-W."/>
            <person name="Bruemmer F."/>
            <person name="Labrenz M."/>
            <person name="Spormann A.M."/>
            <person name="Op den Camp H."/>
            <person name="Overmann J."/>
            <person name="Amann R."/>
            <person name="Jetten M.S.M."/>
            <person name="Mascher T."/>
            <person name="Medema M.H."/>
            <person name="Devos D.P."/>
            <person name="Kaster A.-K."/>
            <person name="Ovreas L."/>
            <person name="Rohde M."/>
            <person name="Galperin M.Y."/>
            <person name="Jogler C."/>
        </authorList>
    </citation>
    <scope>NUCLEOTIDE SEQUENCE [LARGE SCALE GENOMIC DNA]</scope>
    <source>
        <strain evidence="1 2">FC18</strain>
    </source>
</reference>
<dbReference type="EMBL" id="CP042912">
    <property type="protein sequence ID" value="QEG25018.1"/>
    <property type="molecule type" value="Genomic_DNA"/>
</dbReference>
<evidence type="ECO:0000313" key="1">
    <source>
        <dbReference type="EMBL" id="QEG25018.1"/>
    </source>
</evidence>
<evidence type="ECO:0000313" key="2">
    <source>
        <dbReference type="Proteomes" id="UP000322214"/>
    </source>
</evidence>
<evidence type="ECO:0008006" key="3">
    <source>
        <dbReference type="Google" id="ProtNLM"/>
    </source>
</evidence>
<sequence length="343" mass="38119">MITLKSDLRSEPDLAIAALVHGVVSDLLHAHKYAYAHFPEFVDLAVIATGLGVLQSNLDFVSQSPSFWDTTQWRMIPRPFLDSQGVVYANAIVAWTRDEKTPLWSEGLEPELKRTMLKSLKFLNKTGDSFFQPKTSAKLLDQPQGKWLEMTDSKSLSTQIIAVRHLQNDDTAIAETQAALANKLRSDSEPVLLNAISASEQVVDVGETVVEELRFLTQHRDHVVRAKAMCALTRLGQLDDRTLQTAGEMLGSKMKHVIYAGLSALSSLGSVSDHLIPAINRSFVRSLQVCDYEFVNLFAAAFTKWLDDPKTHVEELLREDSPEYMEIALEAIDNVGEQLVGLG</sequence>
<dbReference type="STRING" id="980251.GCA_001642875_04924"/>
<gene>
    <name evidence="1" type="ORF">MFFC18_49410</name>
</gene>
<dbReference type="RefSeq" id="WP_084416844.1">
    <property type="nucleotide sequence ID" value="NZ_CP042912.1"/>
</dbReference>
<dbReference type="Gene3D" id="1.25.10.10">
    <property type="entry name" value="Leucine-rich Repeat Variant"/>
    <property type="match status" value="1"/>
</dbReference>
<proteinExistence type="predicted"/>
<keyword evidence="2" id="KW-1185">Reference proteome</keyword>
<dbReference type="OrthoDB" id="240326at2"/>
<dbReference type="InterPro" id="IPR011989">
    <property type="entry name" value="ARM-like"/>
</dbReference>
<organism evidence="1 2">
    <name type="scientific">Mariniblastus fucicola</name>
    <dbReference type="NCBI Taxonomy" id="980251"/>
    <lineage>
        <taxon>Bacteria</taxon>
        <taxon>Pseudomonadati</taxon>
        <taxon>Planctomycetota</taxon>
        <taxon>Planctomycetia</taxon>
        <taxon>Pirellulales</taxon>
        <taxon>Pirellulaceae</taxon>
        <taxon>Mariniblastus</taxon>
    </lineage>
</organism>
<dbReference type="SUPFAM" id="SSF48371">
    <property type="entry name" value="ARM repeat"/>
    <property type="match status" value="1"/>
</dbReference>